<proteinExistence type="predicted"/>
<gene>
    <name evidence="2" type="primary">LOC138929645</name>
</gene>
<protein>
    <submittedName>
        <fullName evidence="2">Uncharacterized protein</fullName>
    </submittedName>
</protein>
<dbReference type="GeneID" id="138929645"/>
<keyword evidence="1" id="KW-1185">Reference proteome</keyword>
<name>A0ABM4GR06_DROKI</name>
<dbReference type="RefSeq" id="XP_070145156.1">
    <property type="nucleotide sequence ID" value="XM_070289055.1"/>
</dbReference>
<dbReference type="Proteomes" id="UP001652661">
    <property type="component" value="Chromosome 2L"/>
</dbReference>
<reference evidence="1" key="1">
    <citation type="submission" date="2025-05" db="UniProtKB">
        <authorList>
            <consortium name="RefSeq"/>
        </authorList>
    </citation>
    <scope>NUCLEOTIDE SEQUENCE [LARGE SCALE GENOMIC DNA]</scope>
    <source>
        <strain evidence="1">14028-0561.14</strain>
    </source>
</reference>
<accession>A0ABM4GR06</accession>
<evidence type="ECO:0000313" key="2">
    <source>
        <dbReference type="RefSeq" id="XP_070145156.1"/>
    </source>
</evidence>
<organism evidence="1 2">
    <name type="scientific">Drosophila kikkawai</name>
    <name type="common">Fruit fly</name>
    <dbReference type="NCBI Taxonomy" id="30033"/>
    <lineage>
        <taxon>Eukaryota</taxon>
        <taxon>Metazoa</taxon>
        <taxon>Ecdysozoa</taxon>
        <taxon>Arthropoda</taxon>
        <taxon>Hexapoda</taxon>
        <taxon>Insecta</taxon>
        <taxon>Pterygota</taxon>
        <taxon>Neoptera</taxon>
        <taxon>Endopterygota</taxon>
        <taxon>Diptera</taxon>
        <taxon>Brachycera</taxon>
        <taxon>Muscomorpha</taxon>
        <taxon>Ephydroidea</taxon>
        <taxon>Drosophilidae</taxon>
        <taxon>Drosophila</taxon>
        <taxon>Sophophora</taxon>
    </lineage>
</organism>
<sequence length="331" mass="37297">MNARKRQAMQALLTDPNIDVMEYHQENILSNNQNPVTNGQDLNQYSVFEDIIIPNAQEQTPYSVSEDINMSNAQEQNQTVHSLPTIQNINVMEYQQENTLSNNQNPVTAGHVSVEICISNGQERKKYSVSQDIVIPNAQERNQCSVSQEIVIPNAQEQNQALNSLPTNQNIHVMEYQEDKTLCNYQNQVTNCNVSEDIIIPIAQEQNQGSVSEEQTQCPPTKVLRRSARIALMNANKQCKIKEPGVKDEKIRGTKKTIAMKKKAKKSVLKKLASKGTQTEFILEQVTSNANMQPTSIARQSYDRAAQTLQDTAGSSNAFQLIGDYFSRFFR</sequence>
<reference evidence="2" key="2">
    <citation type="submission" date="2025-08" db="UniProtKB">
        <authorList>
            <consortium name="RefSeq"/>
        </authorList>
    </citation>
    <scope>IDENTIFICATION</scope>
    <source>
        <strain evidence="2">14028-0561.14</strain>
        <tissue evidence="2">Whole fly</tissue>
    </source>
</reference>
<evidence type="ECO:0000313" key="1">
    <source>
        <dbReference type="Proteomes" id="UP001652661"/>
    </source>
</evidence>